<organism evidence="5">
    <name type="scientific">Diabrotica virgifera virgifera</name>
    <name type="common">western corn rootworm</name>
    <dbReference type="NCBI Taxonomy" id="50390"/>
    <lineage>
        <taxon>Eukaryota</taxon>
        <taxon>Metazoa</taxon>
        <taxon>Ecdysozoa</taxon>
        <taxon>Arthropoda</taxon>
        <taxon>Hexapoda</taxon>
        <taxon>Insecta</taxon>
        <taxon>Pterygota</taxon>
        <taxon>Neoptera</taxon>
        <taxon>Endopterygota</taxon>
        <taxon>Coleoptera</taxon>
        <taxon>Polyphaga</taxon>
        <taxon>Cucujiformia</taxon>
        <taxon>Chrysomeloidea</taxon>
        <taxon>Chrysomelidae</taxon>
        <taxon>Galerucinae</taxon>
        <taxon>Diabroticina</taxon>
        <taxon>Diabroticites</taxon>
        <taxon>Diabrotica</taxon>
    </lineage>
</organism>
<dbReference type="Gene3D" id="2.70.220.10">
    <property type="entry name" value="Ganglioside GM2 activator"/>
    <property type="match status" value="1"/>
</dbReference>
<dbReference type="EnsemblMetazoa" id="XM_028278974.2">
    <property type="protein sequence ID" value="XP_028134775.1"/>
    <property type="gene ID" value="LOC114329764"/>
</dbReference>
<reference evidence="3" key="2">
    <citation type="submission" date="2025-05" db="UniProtKB">
        <authorList>
            <consortium name="EnsemblMetazoa"/>
        </authorList>
    </citation>
    <scope>IDENTIFICATION</scope>
</reference>
<evidence type="ECO:0000313" key="3">
    <source>
        <dbReference type="EnsemblMetazoa" id="XP_028134775.1"/>
    </source>
</evidence>
<feature type="signal peptide" evidence="2">
    <location>
        <begin position="1"/>
        <end position="22"/>
    </location>
</feature>
<evidence type="ECO:0000256" key="2">
    <source>
        <dbReference type="SAM" id="SignalP"/>
    </source>
</evidence>
<dbReference type="RefSeq" id="XP_028134775.1">
    <property type="nucleotide sequence ID" value="XM_028278974.1"/>
</dbReference>
<name>A0A6P7FP97_DIAVI</name>
<dbReference type="InterPro" id="IPR036846">
    <property type="entry name" value="GM2-AP_sf"/>
</dbReference>
<dbReference type="AlphaFoldDB" id="A0A6P7FP97"/>
<feature type="chain" id="PRO_5027954956" evidence="2">
    <location>
        <begin position="23"/>
        <end position="189"/>
    </location>
</feature>
<dbReference type="PANTHER" id="PTHR21112:SF0">
    <property type="entry name" value="CHEMOSENSORY PROTEIN A 29A-RELATED"/>
    <property type="match status" value="1"/>
</dbReference>
<dbReference type="InParanoid" id="A0A6P7FP97"/>
<sequence>MIARLLFAFIVISLWCSDMIQGMGTYKYIMQSMAGCSGPEYADSESPLKNVVFKKINRTTQTISFDLEWKRPIDNTLGATLKAEKLSNGGGGHMAVPFIPLMVDPCNILLKNFRNHWVDFTTNMGVPEPEKCPIPPGNYSLKNLVFNTEYSQQNSFPIVGRFLYRTTIIDLKTKKIITCVETITEHAKL</sequence>
<evidence type="ECO:0000313" key="4">
    <source>
        <dbReference type="Proteomes" id="UP001652700"/>
    </source>
</evidence>
<evidence type="ECO:0000313" key="5">
    <source>
        <dbReference type="RefSeq" id="XP_028134775.1"/>
    </source>
</evidence>
<protein>
    <submittedName>
        <fullName evidence="5">Uncharacterized protein LOC114329764</fullName>
    </submittedName>
</protein>
<dbReference type="KEGG" id="dvv:114329764"/>
<keyword evidence="1 2" id="KW-0732">Signal</keyword>
<dbReference type="OrthoDB" id="6661750at2759"/>
<dbReference type="Proteomes" id="UP001652700">
    <property type="component" value="Unplaced"/>
</dbReference>
<gene>
    <name evidence="5" type="primary">LOC114329764</name>
</gene>
<keyword evidence="4" id="KW-1185">Reference proteome</keyword>
<dbReference type="PANTHER" id="PTHR21112">
    <property type="entry name" value="CHEMOSENSORY PROTEIN A 29A-RELATED"/>
    <property type="match status" value="1"/>
</dbReference>
<accession>A0A6P7FP97</accession>
<proteinExistence type="predicted"/>
<dbReference type="GeneID" id="114329764"/>
<evidence type="ECO:0000256" key="1">
    <source>
        <dbReference type="ARBA" id="ARBA00022729"/>
    </source>
</evidence>
<reference evidence="5" key="1">
    <citation type="submission" date="2025-04" db="UniProtKB">
        <authorList>
            <consortium name="RefSeq"/>
        </authorList>
    </citation>
    <scope>IDENTIFICATION</scope>
    <source>
        <tissue evidence="5">Whole insect</tissue>
    </source>
</reference>